<proteinExistence type="predicted"/>
<dbReference type="GO" id="GO:0006313">
    <property type="term" value="P:DNA transposition"/>
    <property type="evidence" value="ECO:0007669"/>
    <property type="project" value="InterPro"/>
</dbReference>
<reference evidence="2" key="2">
    <citation type="journal article" date="2015" name="Fish Shellfish Immunol.">
        <title>Early steps in the European eel (Anguilla anguilla)-Vibrio vulnificus interaction in the gills: Role of the RtxA13 toxin.</title>
        <authorList>
            <person name="Callol A."/>
            <person name="Pajuelo D."/>
            <person name="Ebbesson L."/>
            <person name="Teles M."/>
            <person name="MacKenzie S."/>
            <person name="Amaro C."/>
        </authorList>
    </citation>
    <scope>NUCLEOTIDE SEQUENCE</scope>
</reference>
<evidence type="ECO:0000259" key="1">
    <source>
        <dbReference type="Pfam" id="PF01498"/>
    </source>
</evidence>
<sequence>MNTCVKTTIKRRLPQHNLTGFNARCKPVVSLKNRKARLKFAKKYSTIKNTKLEQSHNNR</sequence>
<dbReference type="Pfam" id="PF01498">
    <property type="entry name" value="HTH_Tnp_Tc3_2"/>
    <property type="match status" value="1"/>
</dbReference>
<protein>
    <recommendedName>
        <fullName evidence="1">Transposase Tc1-like domain-containing protein</fullName>
    </recommendedName>
</protein>
<evidence type="ECO:0000313" key="2">
    <source>
        <dbReference type="EMBL" id="JAH39190.1"/>
    </source>
</evidence>
<dbReference type="GO" id="GO:0015074">
    <property type="term" value="P:DNA integration"/>
    <property type="evidence" value="ECO:0007669"/>
    <property type="project" value="InterPro"/>
</dbReference>
<feature type="domain" description="Transposase Tc1-like" evidence="1">
    <location>
        <begin position="3"/>
        <end position="44"/>
    </location>
</feature>
<name>A0A0E9SEQ7_ANGAN</name>
<dbReference type="InterPro" id="IPR002492">
    <property type="entry name" value="Transposase_Tc1-like"/>
</dbReference>
<dbReference type="EMBL" id="GBXM01069387">
    <property type="protein sequence ID" value="JAH39190.1"/>
    <property type="molecule type" value="Transcribed_RNA"/>
</dbReference>
<organism evidence="2">
    <name type="scientific">Anguilla anguilla</name>
    <name type="common">European freshwater eel</name>
    <name type="synonym">Muraena anguilla</name>
    <dbReference type="NCBI Taxonomy" id="7936"/>
    <lineage>
        <taxon>Eukaryota</taxon>
        <taxon>Metazoa</taxon>
        <taxon>Chordata</taxon>
        <taxon>Craniata</taxon>
        <taxon>Vertebrata</taxon>
        <taxon>Euteleostomi</taxon>
        <taxon>Actinopterygii</taxon>
        <taxon>Neopterygii</taxon>
        <taxon>Teleostei</taxon>
        <taxon>Anguilliformes</taxon>
        <taxon>Anguillidae</taxon>
        <taxon>Anguilla</taxon>
    </lineage>
</organism>
<dbReference type="GO" id="GO:0003677">
    <property type="term" value="F:DNA binding"/>
    <property type="evidence" value="ECO:0007669"/>
    <property type="project" value="InterPro"/>
</dbReference>
<reference evidence="2" key="1">
    <citation type="submission" date="2014-11" db="EMBL/GenBank/DDBJ databases">
        <authorList>
            <person name="Amaro Gonzalez C."/>
        </authorList>
    </citation>
    <scope>NUCLEOTIDE SEQUENCE</scope>
</reference>
<accession>A0A0E9SEQ7</accession>
<dbReference type="AlphaFoldDB" id="A0A0E9SEQ7"/>